<comment type="caution">
    <text evidence="1">The sequence shown here is derived from an EMBL/GenBank/DDBJ whole genome shotgun (WGS) entry which is preliminary data.</text>
</comment>
<organism evidence="1 2">
    <name type="scientific">Amycolatopsis dongchuanensis</name>
    <dbReference type="NCBI Taxonomy" id="1070866"/>
    <lineage>
        <taxon>Bacteria</taxon>
        <taxon>Bacillati</taxon>
        <taxon>Actinomycetota</taxon>
        <taxon>Actinomycetes</taxon>
        <taxon>Pseudonocardiales</taxon>
        <taxon>Pseudonocardiaceae</taxon>
        <taxon>Amycolatopsis</taxon>
    </lineage>
</organism>
<dbReference type="Proteomes" id="UP001500192">
    <property type="component" value="Unassembled WGS sequence"/>
</dbReference>
<dbReference type="RefSeq" id="WP_346056623.1">
    <property type="nucleotide sequence ID" value="NZ_BAABIB010000166.1"/>
</dbReference>
<sequence length="122" mass="13513">MNNPHSTADVARVEALRDLVQHRTSVDDATRALARFPFDSDDELVPLTRADAVHLLDQYLRGLAAADEVRRWAEALEVRDDVGREPGFEDTLNELLFELATPEAAGPLTTDAGQSWVTRLTS</sequence>
<dbReference type="EMBL" id="BAABIB010000166">
    <property type="protein sequence ID" value="GAA4669475.1"/>
    <property type="molecule type" value="Genomic_DNA"/>
</dbReference>
<accession>A0ABP8VPX3</accession>
<protein>
    <submittedName>
        <fullName evidence="1">Uncharacterized protein</fullName>
    </submittedName>
</protein>
<proteinExistence type="predicted"/>
<name>A0ABP8VPX3_9PSEU</name>
<evidence type="ECO:0000313" key="2">
    <source>
        <dbReference type="Proteomes" id="UP001500192"/>
    </source>
</evidence>
<keyword evidence="2" id="KW-1185">Reference proteome</keyword>
<evidence type="ECO:0000313" key="1">
    <source>
        <dbReference type="EMBL" id="GAA4669475.1"/>
    </source>
</evidence>
<reference evidence="2" key="1">
    <citation type="journal article" date="2019" name="Int. J. Syst. Evol. Microbiol.">
        <title>The Global Catalogue of Microorganisms (GCM) 10K type strain sequencing project: providing services to taxonomists for standard genome sequencing and annotation.</title>
        <authorList>
            <consortium name="The Broad Institute Genomics Platform"/>
            <consortium name="The Broad Institute Genome Sequencing Center for Infectious Disease"/>
            <person name="Wu L."/>
            <person name="Ma J."/>
        </authorList>
    </citation>
    <scope>NUCLEOTIDE SEQUENCE [LARGE SCALE GENOMIC DNA]</scope>
    <source>
        <strain evidence="2">JCM 18054</strain>
    </source>
</reference>
<gene>
    <name evidence="1" type="ORF">GCM10023214_74920</name>
</gene>